<accession>A0A8J2RVW3</accession>
<dbReference type="Proteomes" id="UP000789390">
    <property type="component" value="Unassembled WGS sequence"/>
</dbReference>
<comment type="caution">
    <text evidence="1">The sequence shown here is derived from an EMBL/GenBank/DDBJ whole genome shotgun (WGS) entry which is preliminary data.</text>
</comment>
<reference evidence="1" key="1">
    <citation type="submission" date="2021-11" db="EMBL/GenBank/DDBJ databases">
        <authorList>
            <person name="Schell T."/>
        </authorList>
    </citation>
    <scope>NUCLEOTIDE SEQUENCE</scope>
    <source>
        <strain evidence="1">M5</strain>
    </source>
</reference>
<sequence length="123" mass="14432">MLIPNWYTDQDQPIAIRINIHRKDGLEDEGESEENRKKSTGLVRWLYHKDRAITVRLQRLRSGHNYLNAFSNRIDQGADPSCRKGCEEIENVKHVLVDCQVNELHRNKLRYLFSAIRSSTKTI</sequence>
<keyword evidence="2" id="KW-1185">Reference proteome</keyword>
<evidence type="ECO:0000313" key="1">
    <source>
        <dbReference type="EMBL" id="CAH0105839.1"/>
    </source>
</evidence>
<evidence type="ECO:0000313" key="2">
    <source>
        <dbReference type="Proteomes" id="UP000789390"/>
    </source>
</evidence>
<name>A0A8J2RVW3_9CRUS</name>
<dbReference type="OrthoDB" id="6371827at2759"/>
<protein>
    <submittedName>
        <fullName evidence="1">Uncharacterized protein</fullName>
    </submittedName>
</protein>
<dbReference type="AlphaFoldDB" id="A0A8J2RVW3"/>
<gene>
    <name evidence="1" type="ORF">DGAL_LOCUS8911</name>
</gene>
<dbReference type="EMBL" id="CAKKLH010000201">
    <property type="protein sequence ID" value="CAH0105839.1"/>
    <property type="molecule type" value="Genomic_DNA"/>
</dbReference>
<proteinExistence type="predicted"/>
<organism evidence="1 2">
    <name type="scientific">Daphnia galeata</name>
    <dbReference type="NCBI Taxonomy" id="27404"/>
    <lineage>
        <taxon>Eukaryota</taxon>
        <taxon>Metazoa</taxon>
        <taxon>Ecdysozoa</taxon>
        <taxon>Arthropoda</taxon>
        <taxon>Crustacea</taxon>
        <taxon>Branchiopoda</taxon>
        <taxon>Diplostraca</taxon>
        <taxon>Cladocera</taxon>
        <taxon>Anomopoda</taxon>
        <taxon>Daphniidae</taxon>
        <taxon>Daphnia</taxon>
    </lineage>
</organism>